<proteinExistence type="predicted"/>
<protein>
    <submittedName>
        <fullName evidence="1">Protein involved in gliding motility SprC</fullName>
    </submittedName>
</protein>
<dbReference type="Gene3D" id="2.60.40.10">
    <property type="entry name" value="Immunoglobulins"/>
    <property type="match status" value="2"/>
</dbReference>
<evidence type="ECO:0000313" key="1">
    <source>
        <dbReference type="EMBL" id="SHO72478.1"/>
    </source>
</evidence>
<dbReference type="STRING" id="416016.SAMN05443547_0812"/>
<sequence length="498" mass="54207">MVLTFFFVFFHTKSKMAIMQTSYFLRKYQWLLLFLAMSSVMTAQIVITKPQLTFSFLCQSETVNTTHDITFTVSPIGNINSGNVFSLEMSQDNFATAPVLINPIAVVQSGSQFTMTFSLPTSTFGTNHRLRVRSSSPASVSPASDPFDAYYIKHNQEIMLNTATGINNISFCSGGSITLFIFNSGTNSSPLFYPELTYVWKRKQLPNDIVVGTGASLSVNQPGEYFVETNYGVCTPSFNSRSRIVTVTDQSSSSLTITSSSGNQICEGSNVTLTGSLTGSAYTFQWYNGTEAIIGANSSTYTTTVAGNFKLVADNGTCLAESNVIVLSPITFNVSFTPSAPITLSPGQTETIVVTTSATNPVFQWFKDGNVLSETSNTLIVNETGAYTLIVNQTTGCIVSEEIEIVVQGPQINDVPNLISPNNDGSNEKWILPTSITSQVGINVKIFNASGKMVLNTDNYENNWPINESDFVDSNSVFFYIISKGDQKIKQGTITVIK</sequence>
<keyword evidence="2" id="KW-1185">Reference proteome</keyword>
<reference evidence="2" key="1">
    <citation type="submission" date="2016-12" db="EMBL/GenBank/DDBJ databases">
        <authorList>
            <person name="Varghese N."/>
            <person name="Submissions S."/>
        </authorList>
    </citation>
    <scope>NUCLEOTIDE SEQUENCE [LARGE SCALE GENOMIC DNA]</scope>
    <source>
        <strain evidence="2">DSM 18830</strain>
    </source>
</reference>
<dbReference type="InterPro" id="IPR013783">
    <property type="entry name" value="Ig-like_fold"/>
</dbReference>
<dbReference type="Pfam" id="PF13585">
    <property type="entry name" value="CHU_C"/>
    <property type="match status" value="1"/>
</dbReference>
<evidence type="ECO:0000313" key="2">
    <source>
        <dbReference type="Proteomes" id="UP000184611"/>
    </source>
</evidence>
<gene>
    <name evidence="1" type="ORF">SAMN05443547_0812</name>
</gene>
<dbReference type="AlphaFoldDB" id="A0A1M7ZUC9"/>
<organism evidence="1 2">
    <name type="scientific">Flavobacterium cucumis</name>
    <dbReference type="NCBI Taxonomy" id="416016"/>
    <lineage>
        <taxon>Bacteria</taxon>
        <taxon>Pseudomonadati</taxon>
        <taxon>Bacteroidota</taxon>
        <taxon>Flavobacteriia</taxon>
        <taxon>Flavobacteriales</taxon>
        <taxon>Flavobacteriaceae</taxon>
        <taxon>Flavobacterium</taxon>
    </lineage>
</organism>
<dbReference type="Proteomes" id="UP000184611">
    <property type="component" value="Unassembled WGS sequence"/>
</dbReference>
<dbReference type="InterPro" id="IPR036179">
    <property type="entry name" value="Ig-like_dom_sf"/>
</dbReference>
<accession>A0A1M7ZUC9</accession>
<dbReference type="EMBL" id="FRYK01000001">
    <property type="protein sequence ID" value="SHO72478.1"/>
    <property type="molecule type" value="Genomic_DNA"/>
</dbReference>
<name>A0A1M7ZUC9_9FLAO</name>
<dbReference type="SUPFAM" id="SSF48726">
    <property type="entry name" value="Immunoglobulin"/>
    <property type="match status" value="1"/>
</dbReference>